<name>A0ABW3QEF3_9BACT</name>
<keyword evidence="4" id="KW-1185">Reference proteome</keyword>
<sequence length="133" mass="15210">MNDLITLLLEKSDRALEDAQYLYFERKSYEASISRAYYAMFYAAEAALLTKGETTVTHKGLSMLFSKHFIKGGLLEPEYGRMLSNVFRQRQLSDYEIRFEANAQDADLVIDNAESFIQRIKSLLADPLHSLAS</sequence>
<reference evidence="4" key="1">
    <citation type="journal article" date="2019" name="Int. J. Syst. Evol. Microbiol.">
        <title>The Global Catalogue of Microorganisms (GCM) 10K type strain sequencing project: providing services to taxonomists for standard genome sequencing and annotation.</title>
        <authorList>
            <consortium name="The Broad Institute Genomics Platform"/>
            <consortium name="The Broad Institute Genome Sequencing Center for Infectious Disease"/>
            <person name="Wu L."/>
            <person name="Ma J."/>
        </authorList>
    </citation>
    <scope>NUCLEOTIDE SEQUENCE [LARGE SCALE GENOMIC DNA]</scope>
    <source>
        <strain evidence="4">CCUG 55608</strain>
    </source>
</reference>
<organism evidence="3 4">
    <name type="scientific">Larkinella insperata</name>
    <dbReference type="NCBI Taxonomy" id="332158"/>
    <lineage>
        <taxon>Bacteria</taxon>
        <taxon>Pseudomonadati</taxon>
        <taxon>Bacteroidota</taxon>
        <taxon>Cytophagia</taxon>
        <taxon>Cytophagales</taxon>
        <taxon>Spirosomataceae</taxon>
        <taxon>Larkinella</taxon>
    </lineage>
</organism>
<dbReference type="PANTHER" id="PTHR36565:SF1">
    <property type="entry name" value="UPF0332 PROTEIN TM_1000"/>
    <property type="match status" value="1"/>
</dbReference>
<dbReference type="PANTHER" id="PTHR36565">
    <property type="entry name" value="UPF0332 PROTEIN TM_1000"/>
    <property type="match status" value="1"/>
</dbReference>
<dbReference type="Gene3D" id="1.20.120.330">
    <property type="entry name" value="Nucleotidyltransferases domain 2"/>
    <property type="match status" value="1"/>
</dbReference>
<dbReference type="Pfam" id="PF05168">
    <property type="entry name" value="HEPN"/>
    <property type="match status" value="1"/>
</dbReference>
<comment type="similarity">
    <text evidence="1">Belongs to the UPF0332 family.</text>
</comment>
<evidence type="ECO:0000259" key="2">
    <source>
        <dbReference type="Pfam" id="PF05168"/>
    </source>
</evidence>
<accession>A0ABW3QEF3</accession>
<comment type="caution">
    <text evidence="3">The sequence shown here is derived from an EMBL/GenBank/DDBJ whole genome shotgun (WGS) entry which is preliminary data.</text>
</comment>
<proteinExistence type="inferred from homology"/>
<evidence type="ECO:0000313" key="4">
    <source>
        <dbReference type="Proteomes" id="UP001597116"/>
    </source>
</evidence>
<dbReference type="RefSeq" id="WP_265993924.1">
    <property type="nucleotide sequence ID" value="NZ_CP110973.1"/>
</dbReference>
<gene>
    <name evidence="3" type="ORF">ACFQ4C_27260</name>
</gene>
<dbReference type="Proteomes" id="UP001597116">
    <property type="component" value="Unassembled WGS sequence"/>
</dbReference>
<feature type="domain" description="HEPN" evidence="2">
    <location>
        <begin position="7"/>
        <end position="122"/>
    </location>
</feature>
<dbReference type="InterPro" id="IPR052226">
    <property type="entry name" value="UPF0332_toxin"/>
</dbReference>
<evidence type="ECO:0000256" key="1">
    <source>
        <dbReference type="ARBA" id="ARBA00038248"/>
    </source>
</evidence>
<evidence type="ECO:0000313" key="3">
    <source>
        <dbReference type="EMBL" id="MFD1144859.1"/>
    </source>
</evidence>
<dbReference type="InterPro" id="IPR007842">
    <property type="entry name" value="HEPN_dom"/>
</dbReference>
<dbReference type="EMBL" id="JBHTLP010000023">
    <property type="protein sequence ID" value="MFD1144859.1"/>
    <property type="molecule type" value="Genomic_DNA"/>
</dbReference>
<protein>
    <submittedName>
        <fullName evidence="3">HEPN domain-containing protein</fullName>
    </submittedName>
</protein>